<evidence type="ECO:0000313" key="19">
    <source>
        <dbReference type="Proteomes" id="UP000285054"/>
    </source>
</evidence>
<evidence type="ECO:0000313" key="34">
    <source>
        <dbReference type="Proteomes" id="UP000533021"/>
    </source>
</evidence>
<organism evidence="4 25">
    <name type="scientific">Listeria monocytogenes</name>
    <dbReference type="NCBI Taxonomy" id="1639"/>
    <lineage>
        <taxon>Bacteria</taxon>
        <taxon>Bacillati</taxon>
        <taxon>Bacillota</taxon>
        <taxon>Bacilli</taxon>
        <taxon>Bacillales</taxon>
        <taxon>Listeriaceae</taxon>
        <taxon>Listeria</taxon>
    </lineage>
</organism>
<dbReference type="Proteomes" id="UP000403352">
    <property type="component" value="Unassembled WGS sequence"/>
</dbReference>
<evidence type="ECO:0000313" key="3">
    <source>
        <dbReference type="EMBL" id="EAD3791763.1"/>
    </source>
</evidence>
<dbReference type="RefSeq" id="WP_012951329.1">
    <property type="nucleotide sequence ID" value="NC_021823.1"/>
</dbReference>
<dbReference type="Proteomes" id="UP000376505">
    <property type="component" value="Unassembled WGS sequence"/>
</dbReference>
<evidence type="ECO:0008006" key="37">
    <source>
        <dbReference type="Google" id="ProtNLM"/>
    </source>
</evidence>
<evidence type="ECO:0000313" key="4">
    <source>
        <dbReference type="EMBL" id="EAD5773419.1"/>
    </source>
</evidence>
<evidence type="ECO:0000313" key="35">
    <source>
        <dbReference type="Proteomes" id="UP000546397"/>
    </source>
</evidence>
<evidence type="ECO:0000313" key="27">
    <source>
        <dbReference type="Proteomes" id="UP000403352"/>
    </source>
</evidence>
<reference evidence="20 21" key="2">
    <citation type="submission" date="2019-02" db="EMBL/GenBank/DDBJ databases">
        <authorList>
            <consortium name="GenomeTrakr: Next Generation Sequencing Network for Food Pathogen Tracability"/>
        </authorList>
    </citation>
    <scope>NUCLEOTIDE SEQUENCE [LARGE SCALE GENOMIC DNA]</scope>
    <source>
        <strain evidence="9 36">10B02965A-1</strain>
        <strain evidence="15 28">CFSAN102901</strain>
        <strain evidence="6 26">FDA00006494</strain>
        <strain evidence="2 27">FDA00008584</strain>
        <strain evidence="7">FDA00011243</strain>
        <strain evidence="1 20">FDA00013332</strain>
        <strain evidence="5 21">FDA00013853</strain>
        <strain evidence="13 23">FDA00014472</strain>
        <strain evidence="17">FDA00015054</strain>
        <strain evidence="30">FDA1090798-S029-001</strain>
        <strain evidence="31">FDA956581-098-004</strain>
        <strain evidence="8 32">FDA960927-006-004</strain>
        <strain evidence="4 25">FSIS31901579</strain>
        <strain evidence="16 29">OSF101448</strain>
        <strain evidence="3 22">VA-WGS-00405</strain>
    </source>
</reference>
<dbReference type="EMBL" id="AAANYR010000014">
    <property type="protein sequence ID" value="EAD5787979.1"/>
    <property type="molecule type" value="Genomic_DNA"/>
</dbReference>
<reference evidence="18 19" key="1">
    <citation type="journal article" date="2018" name="BMC Genomics">
        <title>Genes significantly associated with lineage II food isolates of Listeria monocytogenes.</title>
        <authorList>
            <person name="Pirone-Davies C."/>
            <person name="Chen Y."/>
            <person name="Pightling A."/>
            <person name="Ryan G."/>
            <person name="Wang Y."/>
            <person name="Yao K."/>
            <person name="Hoffmann M."/>
            <person name="Allard M.W."/>
        </authorList>
    </citation>
    <scope>NUCLEOTIDE SEQUENCE [LARGE SCALE GENOMIC DNA]</scope>
    <source>
        <strain evidence="18 19">PNUSAL000190</strain>
    </source>
</reference>
<evidence type="ECO:0000313" key="22">
    <source>
        <dbReference type="Proteomes" id="UP000345329"/>
    </source>
</evidence>
<dbReference type="EMBL" id="AAAQQZ010000005">
    <property type="protein sequence ID" value="EAE1339279.1"/>
    <property type="molecule type" value="Genomic_DNA"/>
</dbReference>
<evidence type="ECO:0000313" key="31">
    <source>
        <dbReference type="Proteomes" id="UP000481141"/>
    </source>
</evidence>
<evidence type="ECO:0000313" key="8">
    <source>
        <dbReference type="EMBL" id="EAG2514171.1"/>
    </source>
</evidence>
<dbReference type="EMBL" id="AAAJKI010000008">
    <property type="protein sequence ID" value="EAC6547644.1"/>
    <property type="molecule type" value="Genomic_DNA"/>
</dbReference>
<evidence type="ECO:0000313" key="10">
    <source>
        <dbReference type="EMBL" id="EAG9520459.1"/>
    </source>
</evidence>
<dbReference type="Proteomes" id="UP000533021">
    <property type="component" value="Unassembled WGS sequence"/>
</dbReference>
<dbReference type="EMBL" id="AAANYN010000004">
    <property type="protein sequence ID" value="EAD5773419.1"/>
    <property type="molecule type" value="Genomic_DNA"/>
</dbReference>
<evidence type="ECO:0000313" key="29">
    <source>
        <dbReference type="Proteomes" id="UP000467347"/>
    </source>
</evidence>
<dbReference type="Proteomes" id="UP000352246">
    <property type="component" value="Unassembled WGS sequence"/>
</dbReference>
<evidence type="ECO:0000313" key="26">
    <source>
        <dbReference type="Proteomes" id="UP000379076"/>
    </source>
</evidence>
<dbReference type="Proteomes" id="UP000467347">
    <property type="component" value="Unassembled WGS sequence"/>
</dbReference>
<dbReference type="Proteomes" id="UP000549379">
    <property type="component" value="Unassembled WGS sequence"/>
</dbReference>
<evidence type="ECO:0000313" key="9">
    <source>
        <dbReference type="EMBL" id="EAG2998199.1"/>
    </source>
</evidence>
<gene>
    <name evidence="6" type="ORF">ART25_10215</name>
    <name evidence="8" type="ORF">B1N52_03290</name>
    <name evidence="7" type="ORF">B1S26_10830</name>
    <name evidence="9" type="ORF">B5K54_12970</name>
    <name evidence="11" type="ORF">D4920_02785</name>
    <name evidence="10" type="ORF">D4B11_11810</name>
    <name evidence="12" type="ORF">D5N24_00095</name>
    <name evidence="1" type="ORF">DU018_04590</name>
    <name evidence="18" type="ORF">DYZ50_00200</name>
    <name evidence="5" type="ORF">EX365_15635</name>
    <name evidence="4" type="ORF">EXZ73_03850</name>
    <name evidence="14" type="ORF">F6436_10605</name>
    <name evidence="13" type="ORF">FPL45_15025</name>
    <name evidence="17" type="ORF">G3O21_001757</name>
    <name evidence="16" type="ORF">GJW51_14900</name>
    <name evidence="15" type="ORF">GQG13_01000</name>
    <name evidence="2" type="ORF">QD52_03095</name>
    <name evidence="3" type="ORF">UI29_03120</name>
</gene>
<dbReference type="Proteomes" id="UP000455569">
    <property type="component" value="Unassembled WGS sequence"/>
</dbReference>
<dbReference type="Proteomes" id="UP000344343">
    <property type="component" value="Unassembled WGS sequence"/>
</dbReference>
<name>A0A393DXA8_LISMN</name>
<evidence type="ECO:0000313" key="30">
    <source>
        <dbReference type="Proteomes" id="UP000478704"/>
    </source>
</evidence>
<evidence type="ECO:0000313" key="5">
    <source>
        <dbReference type="EMBL" id="EAD5787979.1"/>
    </source>
</evidence>
<evidence type="ECO:0000313" key="14">
    <source>
        <dbReference type="EMBL" id="ECY6544784.1"/>
    </source>
</evidence>
<evidence type="ECO:0000313" key="28">
    <source>
        <dbReference type="Proteomes" id="UP000455569"/>
    </source>
</evidence>
<dbReference type="EMBL" id="AANDSR010000017">
    <property type="protein sequence ID" value="EDN9837952.1"/>
    <property type="molecule type" value="Genomic_DNA"/>
</dbReference>
<evidence type="ECO:0000313" key="25">
    <source>
        <dbReference type="Proteomes" id="UP000376505"/>
    </source>
</evidence>
<dbReference type="EMBL" id="AABBAW010000001">
    <property type="protein sequence ID" value="EAG2514171.1"/>
    <property type="molecule type" value="Genomic_DNA"/>
</dbReference>
<dbReference type="EMBL" id="AABBHO010000047">
    <property type="protein sequence ID" value="EAG2998199.1"/>
    <property type="molecule type" value="Genomic_DNA"/>
</dbReference>
<evidence type="ECO:0000313" key="15">
    <source>
        <dbReference type="EMBL" id="EDN7713695.1"/>
    </source>
</evidence>
<evidence type="ECO:0000313" key="11">
    <source>
        <dbReference type="EMBL" id="EAH2280989.1"/>
    </source>
</evidence>
<accession>A0A393DXA8</accession>
<dbReference type="Proteomes" id="UP000379076">
    <property type="component" value="Unassembled WGS sequence"/>
</dbReference>
<evidence type="ECO:0000313" key="16">
    <source>
        <dbReference type="EMBL" id="EDN9837952.1"/>
    </source>
</evidence>
<dbReference type="EMBL" id="AABAYG010000005">
    <property type="protein sequence ID" value="EAG2245896.1"/>
    <property type="molecule type" value="Genomic_DNA"/>
</dbReference>
<dbReference type="Proteomes" id="UP000331186">
    <property type="component" value="Unassembled WGS sequence"/>
</dbReference>
<evidence type="ECO:0000313" key="2">
    <source>
        <dbReference type="EMBL" id="EAD1184065.1"/>
    </source>
</evidence>
<evidence type="ECO:0000313" key="33">
    <source>
        <dbReference type="Proteomes" id="UP000530452"/>
    </source>
</evidence>
<comment type="caution">
    <text evidence="4">The sequence shown here is derived from an EMBL/GenBank/DDBJ whole genome shotgun (WGS) entry which is preliminary data.</text>
</comment>
<evidence type="ECO:0000313" key="24">
    <source>
        <dbReference type="Proteomes" id="UP000364988"/>
    </source>
</evidence>
<evidence type="ECO:0000313" key="13">
    <source>
        <dbReference type="EMBL" id="ECH7212642.1"/>
    </source>
</evidence>
<sequence length="132" mass="15322">MLPVKRAYDALVLNEALNESINNIRGKILEEQTIYMLALPETFQNKKNAPVIRIESVNNYSSFYFDDKANAESAEIQISTMTNSIQHLEILIPLIDEAMRLNGFEQYADDTYIEPDFKFNYNARQYKGVFKK</sequence>
<dbReference type="EMBL" id="AAISWI010000021">
    <property type="protein sequence ID" value="ECH7212642.1"/>
    <property type="molecule type" value="Genomic_DNA"/>
</dbReference>
<evidence type="ECO:0000313" key="7">
    <source>
        <dbReference type="EMBL" id="EAG2245896.1"/>
    </source>
</evidence>
<dbReference type="Proteomes" id="UP000364988">
    <property type="component" value="Unassembled WGS sequence"/>
</dbReference>
<reference evidence="33 34" key="3">
    <citation type="submission" date="2019-04" db="EMBL/GenBank/DDBJ databases">
        <authorList>
            <person name="Ashton P.M."/>
            <person name="Dallman T."/>
            <person name="Nair S."/>
            <person name="De Pinna E."/>
            <person name="Peters T."/>
            <person name="Grant K."/>
        </authorList>
    </citation>
    <scope>NUCLEOTIDE SEQUENCE [LARGE SCALE GENOMIC DNA]</scope>
    <source>
        <strain evidence="11 34">282333</strain>
        <strain evidence="12 33">282352</strain>
        <strain evidence="10 35">289003</strain>
    </source>
</reference>
<dbReference type="EMBL" id="AANPAU010000006">
    <property type="protein sequence ID" value="EDP8514333.1"/>
    <property type="molecule type" value="Genomic_DNA"/>
</dbReference>
<reference evidence="14 24" key="4">
    <citation type="submission" date="2019-09" db="EMBL/GenBank/DDBJ databases">
        <authorList>
            <consortium name="GenomeTrakr network: Whole genome sequencing for foodborne pathogen traceback"/>
        </authorList>
    </citation>
    <scope>NUCLEOTIDE SEQUENCE [LARGE SCALE GENOMIC DNA]</scope>
    <source>
        <strain evidence="14 24">FLAG-55987</strain>
    </source>
</reference>
<dbReference type="Proteomes" id="UP000285054">
    <property type="component" value="Unassembled WGS sequence"/>
</dbReference>
<evidence type="ECO:0000313" key="18">
    <source>
        <dbReference type="EMBL" id="RJZ24194.1"/>
    </source>
</evidence>
<evidence type="ECO:0000313" key="17">
    <source>
        <dbReference type="EMBL" id="EDP8514333.1"/>
    </source>
</evidence>
<evidence type="ECO:0000313" key="12">
    <source>
        <dbReference type="EMBL" id="EAH3292785.1"/>
    </source>
</evidence>
<dbReference type="EMBL" id="QXKO01000001">
    <property type="protein sequence ID" value="RJZ24194.1"/>
    <property type="molecule type" value="Genomic_DNA"/>
</dbReference>
<proteinExistence type="predicted"/>
<dbReference type="Proteomes" id="UP000546397">
    <property type="component" value="Unassembled WGS sequence"/>
</dbReference>
<dbReference type="EMBL" id="AABEMN010000018">
    <property type="protein sequence ID" value="EAG9520459.1"/>
    <property type="molecule type" value="Genomic_DNA"/>
</dbReference>
<evidence type="ECO:0000313" key="6">
    <source>
        <dbReference type="EMBL" id="EAE1339279.1"/>
    </source>
</evidence>
<evidence type="ECO:0000313" key="32">
    <source>
        <dbReference type="Proteomes" id="UP000525850"/>
    </source>
</evidence>
<dbReference type="EMBL" id="AALEDS010000010">
    <property type="protein sequence ID" value="ECY6544784.1"/>
    <property type="molecule type" value="Genomic_DNA"/>
</dbReference>
<dbReference type="Proteomes" id="UP000478704">
    <property type="component" value="Unassembled WGS sequence"/>
</dbReference>
<evidence type="ECO:0000313" key="23">
    <source>
        <dbReference type="Proteomes" id="UP000352246"/>
    </source>
</evidence>
<dbReference type="EMBL" id="AABGHY010000001">
    <property type="protein sequence ID" value="EAH3292785.1"/>
    <property type="molecule type" value="Genomic_DNA"/>
</dbReference>
<dbReference type="Proteomes" id="UP000530452">
    <property type="component" value="Unassembled WGS sequence"/>
</dbReference>
<evidence type="ECO:0000313" key="20">
    <source>
        <dbReference type="Proteomes" id="UP000331186"/>
    </source>
</evidence>
<dbReference type="Proteomes" id="UP000345329">
    <property type="component" value="Unassembled WGS sequence"/>
</dbReference>
<dbReference type="Proteomes" id="UP000481141">
    <property type="component" value="Unassembled WGS sequence"/>
</dbReference>
<protein>
    <recommendedName>
        <fullName evidence="37">DUF3168 domain-containing protein</fullName>
    </recommendedName>
</protein>
<evidence type="ECO:0000313" key="36">
    <source>
        <dbReference type="Proteomes" id="UP000549379"/>
    </source>
</evidence>
<dbReference type="EMBL" id="AAALRN010000001">
    <property type="protein sequence ID" value="EAD1184065.1"/>
    <property type="molecule type" value="Genomic_DNA"/>
</dbReference>
<dbReference type="AlphaFoldDB" id="A0A393DXA8"/>
<dbReference type="EMBL" id="AAAMZD010000001">
    <property type="protein sequence ID" value="EAD3791763.1"/>
    <property type="molecule type" value="Genomic_DNA"/>
</dbReference>
<dbReference type="EMBL" id="AABFVG010000002">
    <property type="protein sequence ID" value="EAH2280989.1"/>
    <property type="molecule type" value="Genomic_DNA"/>
</dbReference>
<evidence type="ECO:0000313" key="21">
    <source>
        <dbReference type="Proteomes" id="UP000344343"/>
    </source>
</evidence>
<dbReference type="Proteomes" id="UP000525850">
    <property type="component" value="Unassembled WGS sequence"/>
</dbReference>
<dbReference type="EMBL" id="AANCRK010000001">
    <property type="protein sequence ID" value="EDN7713695.1"/>
    <property type="molecule type" value="Genomic_DNA"/>
</dbReference>
<evidence type="ECO:0000313" key="1">
    <source>
        <dbReference type="EMBL" id="EAC6547644.1"/>
    </source>
</evidence>